<evidence type="ECO:0000256" key="1">
    <source>
        <dbReference type="SAM" id="MobiDB-lite"/>
    </source>
</evidence>
<feature type="domain" description="F-box" evidence="2">
    <location>
        <begin position="25"/>
        <end position="70"/>
    </location>
</feature>
<dbReference type="Gene3D" id="1.20.1280.50">
    <property type="match status" value="1"/>
</dbReference>
<dbReference type="Pfam" id="PF07734">
    <property type="entry name" value="FBA_1"/>
    <property type="match status" value="1"/>
</dbReference>
<evidence type="ECO:0000259" key="2">
    <source>
        <dbReference type="PROSITE" id="PS50181"/>
    </source>
</evidence>
<accession>A0AAV6WYG6</accession>
<dbReference type="InterPro" id="IPR006527">
    <property type="entry name" value="F-box-assoc_dom_typ1"/>
</dbReference>
<proteinExistence type="predicted"/>
<dbReference type="NCBIfam" id="TIGR01640">
    <property type="entry name" value="F_box_assoc_1"/>
    <property type="match status" value="1"/>
</dbReference>
<dbReference type="SUPFAM" id="SSF81383">
    <property type="entry name" value="F-box domain"/>
    <property type="match status" value="1"/>
</dbReference>
<protein>
    <recommendedName>
        <fullName evidence="2">F-box domain-containing protein</fullName>
    </recommendedName>
</protein>
<sequence>MKKRRSSRKIQDKKGAHETQNGASDSCISALPASILTEIFLRFPIVDLMKLKLVCTSWYKLISESSFTDIYCSNSPFTTLLLPMNISTIISSSQVLYLLEISENGNCIRTPIRPRLPGWMQRKSSEFVIGSCNGLLSLSMQRNGAEVIYVSNPIMGEYVELPEHERDHDDTRFVVYKIGFSPSVNNFKVLRIVYKTWLDTNVEECEIFTVGVDERWRRLDNPFMNLCYWVDGISLNGAFHWILRDKGSFQISTFNLAEERAGQVLHPPGLVLDSKTMNLALFDNQLSLVDYSIESQITIWTMKEYRNAESWTKDVILRSWFPPGLHISKLSPVGKLQNGDIIFGHSADLISFNVKQKKCSRIGFFGVPRVASRIIPYAPSFKSLSEAIMRGHWNTINN</sequence>
<evidence type="ECO:0000313" key="3">
    <source>
        <dbReference type="EMBL" id="KAG8375174.1"/>
    </source>
</evidence>
<dbReference type="EMBL" id="WHWC01000010">
    <property type="protein sequence ID" value="KAG8375174.1"/>
    <property type="molecule type" value="Genomic_DNA"/>
</dbReference>
<dbReference type="SMART" id="SM00256">
    <property type="entry name" value="FBOX"/>
    <property type="match status" value="1"/>
</dbReference>
<reference evidence="3" key="1">
    <citation type="submission" date="2019-10" db="EMBL/GenBank/DDBJ databases">
        <authorList>
            <person name="Zhang R."/>
            <person name="Pan Y."/>
            <person name="Wang J."/>
            <person name="Ma R."/>
            <person name="Yu S."/>
        </authorList>
    </citation>
    <scope>NUCLEOTIDE SEQUENCE</scope>
    <source>
        <strain evidence="3">LA-IB0</strain>
        <tissue evidence="3">Leaf</tissue>
    </source>
</reference>
<dbReference type="InterPro" id="IPR050796">
    <property type="entry name" value="SCF_F-box_component"/>
</dbReference>
<dbReference type="InterPro" id="IPR001810">
    <property type="entry name" value="F-box_dom"/>
</dbReference>
<dbReference type="PANTHER" id="PTHR31672:SF13">
    <property type="entry name" value="F-BOX PROTEIN CPR30-LIKE"/>
    <property type="match status" value="1"/>
</dbReference>
<dbReference type="AlphaFoldDB" id="A0AAV6WYG6"/>
<dbReference type="PROSITE" id="PS50181">
    <property type="entry name" value="FBOX"/>
    <property type="match status" value="1"/>
</dbReference>
<dbReference type="Proteomes" id="UP000826271">
    <property type="component" value="Unassembled WGS sequence"/>
</dbReference>
<dbReference type="InterPro" id="IPR017451">
    <property type="entry name" value="F-box-assoc_interact_dom"/>
</dbReference>
<dbReference type="InterPro" id="IPR036047">
    <property type="entry name" value="F-box-like_dom_sf"/>
</dbReference>
<gene>
    <name evidence="3" type="ORF">BUALT_Bualt10G0072900</name>
</gene>
<dbReference type="Pfam" id="PF00646">
    <property type="entry name" value="F-box"/>
    <property type="match status" value="1"/>
</dbReference>
<comment type="caution">
    <text evidence="3">The sequence shown here is derived from an EMBL/GenBank/DDBJ whole genome shotgun (WGS) entry which is preliminary data.</text>
</comment>
<name>A0AAV6WYG6_9LAMI</name>
<evidence type="ECO:0000313" key="4">
    <source>
        <dbReference type="Proteomes" id="UP000826271"/>
    </source>
</evidence>
<organism evidence="3 4">
    <name type="scientific">Buddleja alternifolia</name>
    <dbReference type="NCBI Taxonomy" id="168488"/>
    <lineage>
        <taxon>Eukaryota</taxon>
        <taxon>Viridiplantae</taxon>
        <taxon>Streptophyta</taxon>
        <taxon>Embryophyta</taxon>
        <taxon>Tracheophyta</taxon>
        <taxon>Spermatophyta</taxon>
        <taxon>Magnoliopsida</taxon>
        <taxon>eudicotyledons</taxon>
        <taxon>Gunneridae</taxon>
        <taxon>Pentapetalae</taxon>
        <taxon>asterids</taxon>
        <taxon>lamiids</taxon>
        <taxon>Lamiales</taxon>
        <taxon>Scrophulariaceae</taxon>
        <taxon>Buddlejeae</taxon>
        <taxon>Buddleja</taxon>
    </lineage>
</organism>
<dbReference type="PANTHER" id="PTHR31672">
    <property type="entry name" value="BNACNNG10540D PROTEIN"/>
    <property type="match status" value="1"/>
</dbReference>
<keyword evidence="4" id="KW-1185">Reference proteome</keyword>
<feature type="region of interest" description="Disordered" evidence="1">
    <location>
        <begin position="1"/>
        <end position="24"/>
    </location>
</feature>